<sequence>MPSKTADNIALVCGGFCGPKVLKNPLLFPSINPKFAFLGTLDCLFQLDIPIFKSNTPNTNHKPHFDKTPQSNVFCIYQMLLDAFDDANVDIESLQTLINIIWGRQWEDLHSRGEHEGDAFRVGMGIPEWKT</sequence>
<dbReference type="AlphaFoldDB" id="A0A7E4UW58"/>
<evidence type="ECO:0000313" key="2">
    <source>
        <dbReference type="WBParaSite" id="Pan_g13148.t1"/>
    </source>
</evidence>
<reference evidence="1" key="1">
    <citation type="journal article" date="2013" name="Genetics">
        <title>The draft genome and transcriptome of Panagrellus redivivus are shaped by the harsh demands of a free-living lifestyle.</title>
        <authorList>
            <person name="Srinivasan J."/>
            <person name="Dillman A.R."/>
            <person name="Macchietto M.G."/>
            <person name="Heikkinen L."/>
            <person name="Lakso M."/>
            <person name="Fracchia K.M."/>
            <person name="Antoshechkin I."/>
            <person name="Mortazavi A."/>
            <person name="Wong G."/>
            <person name="Sternberg P.W."/>
        </authorList>
    </citation>
    <scope>NUCLEOTIDE SEQUENCE [LARGE SCALE GENOMIC DNA]</scope>
    <source>
        <strain evidence="1">MT8872</strain>
    </source>
</reference>
<dbReference type="WBParaSite" id="Pan_g13148.t1">
    <property type="protein sequence ID" value="Pan_g13148.t1"/>
    <property type="gene ID" value="Pan_g13148"/>
</dbReference>
<dbReference type="Proteomes" id="UP000492821">
    <property type="component" value="Unassembled WGS sequence"/>
</dbReference>
<name>A0A7E4UW58_PANRE</name>
<reference evidence="2" key="2">
    <citation type="submission" date="2020-10" db="UniProtKB">
        <authorList>
            <consortium name="WormBaseParasite"/>
        </authorList>
    </citation>
    <scope>IDENTIFICATION</scope>
</reference>
<keyword evidence="1" id="KW-1185">Reference proteome</keyword>
<protein>
    <submittedName>
        <fullName evidence="2">Uncharacterized protein</fullName>
    </submittedName>
</protein>
<evidence type="ECO:0000313" key="1">
    <source>
        <dbReference type="Proteomes" id="UP000492821"/>
    </source>
</evidence>
<accession>A0A7E4UW58</accession>
<proteinExistence type="predicted"/>
<organism evidence="1 2">
    <name type="scientific">Panagrellus redivivus</name>
    <name type="common">Microworm</name>
    <dbReference type="NCBI Taxonomy" id="6233"/>
    <lineage>
        <taxon>Eukaryota</taxon>
        <taxon>Metazoa</taxon>
        <taxon>Ecdysozoa</taxon>
        <taxon>Nematoda</taxon>
        <taxon>Chromadorea</taxon>
        <taxon>Rhabditida</taxon>
        <taxon>Tylenchina</taxon>
        <taxon>Panagrolaimomorpha</taxon>
        <taxon>Panagrolaimoidea</taxon>
        <taxon>Panagrolaimidae</taxon>
        <taxon>Panagrellus</taxon>
    </lineage>
</organism>